<evidence type="ECO:0000256" key="2">
    <source>
        <dbReference type="ARBA" id="ARBA00022980"/>
    </source>
</evidence>
<protein>
    <recommendedName>
        <fullName evidence="4">Large ribosomal subunit protein eL43</fullName>
    </recommendedName>
</protein>
<comment type="caution">
    <text evidence="5">The sequence shown here is derived from an EMBL/GenBank/DDBJ whole genome shotgun (WGS) entry which is preliminary data.</text>
</comment>
<sequence>MGRTKIVGISGKFGPRYGSTLRKQYREIMEKRYAEHVCPFCGIAGKVTRISVGIWKCEKCGSVWAGGSYVPRSGMNKLFPKVLPKA</sequence>
<comment type="subunit">
    <text evidence="4">Part of the 50S ribosomal subunit.</text>
</comment>
<dbReference type="SUPFAM" id="SSF57829">
    <property type="entry name" value="Zn-binding ribosomal proteins"/>
    <property type="match status" value="1"/>
</dbReference>
<dbReference type="PANTHER" id="PTHR48129:SF1">
    <property type="entry name" value="LARGE RIBOSOMAL SUBUNIT PROTEIN EL43"/>
    <property type="match status" value="1"/>
</dbReference>
<dbReference type="AlphaFoldDB" id="A0A7J3SKU0"/>
<dbReference type="InterPro" id="IPR050522">
    <property type="entry name" value="Ribosomal_protein_eL43"/>
</dbReference>
<evidence type="ECO:0000256" key="1">
    <source>
        <dbReference type="ARBA" id="ARBA00022884"/>
    </source>
</evidence>
<dbReference type="InterPro" id="IPR002674">
    <property type="entry name" value="Ribosomal_eL43"/>
</dbReference>
<keyword evidence="3 4" id="KW-0687">Ribonucleoprotein</keyword>
<dbReference type="GO" id="GO:0003735">
    <property type="term" value="F:structural constituent of ribosome"/>
    <property type="evidence" value="ECO:0007669"/>
    <property type="project" value="InterPro"/>
</dbReference>
<dbReference type="GO" id="GO:0006412">
    <property type="term" value="P:translation"/>
    <property type="evidence" value="ECO:0007669"/>
    <property type="project" value="UniProtKB-UniRule"/>
</dbReference>
<dbReference type="Pfam" id="PF01780">
    <property type="entry name" value="Ribosomal_L37ae"/>
    <property type="match status" value="1"/>
</dbReference>
<dbReference type="EMBL" id="DTLS01000086">
    <property type="protein sequence ID" value="HGZ60194.1"/>
    <property type="molecule type" value="Genomic_DNA"/>
</dbReference>
<comment type="function">
    <text evidence="4">Binds to the 23S rRNA.</text>
</comment>
<dbReference type="Gene3D" id="2.20.25.30">
    <property type="match status" value="1"/>
</dbReference>
<reference evidence="5" key="1">
    <citation type="journal article" date="2020" name="mSystems">
        <title>Genome- and Community-Level Interaction Insights into Carbon Utilization and Element Cycling Functions of Hydrothermarchaeota in Hydrothermal Sediment.</title>
        <authorList>
            <person name="Zhou Z."/>
            <person name="Liu Y."/>
            <person name="Xu W."/>
            <person name="Pan J."/>
            <person name="Luo Z.H."/>
            <person name="Li M."/>
        </authorList>
    </citation>
    <scope>NUCLEOTIDE SEQUENCE [LARGE SCALE GENOMIC DNA]</scope>
    <source>
        <strain evidence="5">SpSt-885</strain>
    </source>
</reference>
<dbReference type="GO" id="GO:1990904">
    <property type="term" value="C:ribonucleoprotein complex"/>
    <property type="evidence" value="ECO:0007669"/>
    <property type="project" value="UniProtKB-KW"/>
</dbReference>
<organism evidence="5">
    <name type="scientific">Fervidicoccus fontis</name>
    <dbReference type="NCBI Taxonomy" id="683846"/>
    <lineage>
        <taxon>Archaea</taxon>
        <taxon>Thermoproteota</taxon>
        <taxon>Thermoprotei</taxon>
        <taxon>Fervidicoccales</taxon>
        <taxon>Fervidicoccaceae</taxon>
        <taxon>Fervidicoccus</taxon>
    </lineage>
</organism>
<feature type="binding site" evidence="4">
    <location>
        <position position="60"/>
    </location>
    <ligand>
        <name>Zn(2+)</name>
        <dbReference type="ChEBI" id="CHEBI:29105"/>
    </ligand>
</feature>
<evidence type="ECO:0000256" key="3">
    <source>
        <dbReference type="ARBA" id="ARBA00023274"/>
    </source>
</evidence>
<dbReference type="GO" id="GO:0008270">
    <property type="term" value="F:zinc ion binding"/>
    <property type="evidence" value="ECO:0007669"/>
    <property type="project" value="UniProtKB-UniRule"/>
</dbReference>
<dbReference type="InterPro" id="IPR011331">
    <property type="entry name" value="Ribosomal_eL37/eL43"/>
</dbReference>
<keyword evidence="4" id="KW-0699">rRNA-binding</keyword>
<keyword evidence="1 4" id="KW-0694">RNA-binding</keyword>
<evidence type="ECO:0000256" key="4">
    <source>
        <dbReference type="HAMAP-Rule" id="MF_00327"/>
    </source>
</evidence>
<dbReference type="HAMAP" id="MF_00327">
    <property type="entry name" value="Ribosomal_eL43"/>
    <property type="match status" value="1"/>
</dbReference>
<dbReference type="PANTHER" id="PTHR48129">
    <property type="entry name" value="60S RIBOSOMAL PROTEIN L37A"/>
    <property type="match status" value="1"/>
</dbReference>
<feature type="binding site" evidence="4">
    <location>
        <position position="38"/>
    </location>
    <ligand>
        <name>Zn(2+)</name>
        <dbReference type="ChEBI" id="CHEBI:29105"/>
    </ligand>
</feature>
<keyword evidence="2 4" id="KW-0689">Ribosomal protein</keyword>
<accession>A0A7J3SKU0</accession>
<dbReference type="InterPro" id="IPR011332">
    <property type="entry name" value="Ribosomal_zn-bd"/>
</dbReference>
<dbReference type="NCBIfam" id="NF003058">
    <property type="entry name" value="PRK03976.1"/>
    <property type="match status" value="1"/>
</dbReference>
<feature type="binding site" evidence="4">
    <location>
        <position position="57"/>
    </location>
    <ligand>
        <name>Zn(2+)</name>
        <dbReference type="ChEBI" id="CHEBI:29105"/>
    </ligand>
</feature>
<dbReference type="GO" id="GO:0070180">
    <property type="term" value="F:large ribosomal subunit rRNA binding"/>
    <property type="evidence" value="ECO:0007669"/>
    <property type="project" value="UniProtKB-UniRule"/>
</dbReference>
<evidence type="ECO:0000313" key="5">
    <source>
        <dbReference type="EMBL" id="HGZ60194.1"/>
    </source>
</evidence>
<name>A0A7J3SKU0_9CREN</name>
<feature type="binding site" evidence="4">
    <location>
        <position position="41"/>
    </location>
    <ligand>
        <name>Zn(2+)</name>
        <dbReference type="ChEBI" id="CHEBI:29105"/>
    </ligand>
</feature>
<proteinExistence type="inferred from homology"/>
<comment type="caution">
    <text evidence="4">Lacks conserved residue(s) required for the propagation of feature annotation.</text>
</comment>
<comment type="similarity">
    <text evidence="4">Belongs to the eukaryotic ribosomal protein eL43 family. Putative zinc-binding subfamily.</text>
</comment>
<gene>
    <name evidence="4" type="primary">rpl37ae</name>
    <name evidence="5" type="ORF">ENW83_03180</name>
</gene>
<dbReference type="GO" id="GO:0005840">
    <property type="term" value="C:ribosome"/>
    <property type="evidence" value="ECO:0007669"/>
    <property type="project" value="UniProtKB-KW"/>
</dbReference>